<evidence type="ECO:0000256" key="2">
    <source>
        <dbReference type="ARBA" id="ARBA00022628"/>
    </source>
</evidence>
<evidence type="ECO:0000256" key="3">
    <source>
        <dbReference type="ARBA" id="ARBA00022723"/>
    </source>
</evidence>
<keyword evidence="8" id="KW-0413">Isomerase</keyword>
<dbReference type="InterPro" id="IPR036724">
    <property type="entry name" value="Cobalamin-bd_sf"/>
</dbReference>
<dbReference type="PROSITE" id="PS51332">
    <property type="entry name" value="B12_BINDING"/>
    <property type="match status" value="1"/>
</dbReference>
<dbReference type="Gene3D" id="3.40.50.280">
    <property type="entry name" value="Cobalamin-binding domain"/>
    <property type="match status" value="1"/>
</dbReference>
<comment type="cofactor">
    <cofactor evidence="1">
        <name>adenosylcob(III)alamin</name>
        <dbReference type="ChEBI" id="CHEBI:18408"/>
    </cofactor>
</comment>
<dbReference type="NCBIfam" id="TIGR00640">
    <property type="entry name" value="acid_CoA_mut_C"/>
    <property type="match status" value="1"/>
</dbReference>
<keyword evidence="12" id="KW-1185">Reference proteome</keyword>
<protein>
    <submittedName>
        <fullName evidence="11">Methylmalonyl-CoA mutase cobalamin-binding domain/chain</fullName>
    </submittedName>
</protein>
<evidence type="ECO:0000256" key="6">
    <source>
        <dbReference type="ARBA" id="ARBA00023134"/>
    </source>
</evidence>
<evidence type="ECO:0000256" key="5">
    <source>
        <dbReference type="ARBA" id="ARBA00022801"/>
    </source>
</evidence>
<keyword evidence="9" id="KW-0170">Cobalt</keyword>
<dbReference type="GO" id="GO:0031419">
    <property type="term" value="F:cobalamin binding"/>
    <property type="evidence" value="ECO:0007669"/>
    <property type="project" value="UniProtKB-KW"/>
</dbReference>
<keyword evidence="3" id="KW-0479">Metal-binding</keyword>
<feature type="domain" description="B12-binding" evidence="10">
    <location>
        <begin position="11"/>
        <end position="145"/>
    </location>
</feature>
<dbReference type="InterPro" id="IPR027417">
    <property type="entry name" value="P-loop_NTPase"/>
</dbReference>
<dbReference type="FunFam" id="3.40.50.280:FF:000005">
    <property type="entry name" value="Fused isobutyryl-CoA mutase"/>
    <property type="match status" value="1"/>
</dbReference>
<keyword evidence="5" id="KW-0378">Hydrolase</keyword>
<evidence type="ECO:0000256" key="1">
    <source>
        <dbReference type="ARBA" id="ARBA00001922"/>
    </source>
</evidence>
<dbReference type="OrthoDB" id="9778292at2"/>
<keyword evidence="7" id="KW-0143">Chaperone</keyword>
<name>A0A4R3KKI7_9BACI</name>
<dbReference type="PANTHER" id="PTHR43087">
    <property type="entry name" value="LYSINE/ARGININE/ORNITHINE TRANSPORT SYSTEM KINASE"/>
    <property type="match status" value="1"/>
</dbReference>
<organism evidence="11 12">
    <name type="scientific">Tepidibacillus fermentans</name>
    <dbReference type="NCBI Taxonomy" id="1281767"/>
    <lineage>
        <taxon>Bacteria</taxon>
        <taxon>Bacillati</taxon>
        <taxon>Bacillota</taxon>
        <taxon>Bacilli</taxon>
        <taxon>Bacillales</taxon>
        <taxon>Bacillaceae</taxon>
        <taxon>Tepidibacillus</taxon>
    </lineage>
</organism>
<keyword evidence="4" id="KW-0547">Nucleotide-binding</keyword>
<evidence type="ECO:0000256" key="9">
    <source>
        <dbReference type="ARBA" id="ARBA00023285"/>
    </source>
</evidence>
<keyword evidence="6" id="KW-0342">GTP-binding</keyword>
<evidence type="ECO:0000256" key="8">
    <source>
        <dbReference type="ARBA" id="ARBA00023235"/>
    </source>
</evidence>
<dbReference type="Pfam" id="PF02310">
    <property type="entry name" value="B12-binding"/>
    <property type="match status" value="1"/>
</dbReference>
<dbReference type="InterPro" id="IPR006159">
    <property type="entry name" value="Acid_CoA_mut_C"/>
</dbReference>
<comment type="caution">
    <text evidence="11">The sequence shown here is derived from an EMBL/GenBank/DDBJ whole genome shotgun (WGS) entry which is preliminary data.</text>
</comment>
<proteinExistence type="predicted"/>
<accession>A0A4R3KKI7</accession>
<dbReference type="SUPFAM" id="SSF52540">
    <property type="entry name" value="P-loop containing nucleoside triphosphate hydrolases"/>
    <property type="match status" value="1"/>
</dbReference>
<dbReference type="GO" id="GO:0016787">
    <property type="term" value="F:hydrolase activity"/>
    <property type="evidence" value="ECO:0007669"/>
    <property type="project" value="UniProtKB-KW"/>
</dbReference>
<reference evidence="11 12" key="1">
    <citation type="submission" date="2019-03" db="EMBL/GenBank/DDBJ databases">
        <title>Genomic Encyclopedia of Type Strains, Phase IV (KMG-IV): sequencing the most valuable type-strain genomes for metagenomic binning, comparative biology and taxonomic classification.</title>
        <authorList>
            <person name="Goeker M."/>
        </authorList>
    </citation>
    <scope>NUCLEOTIDE SEQUENCE [LARGE SCALE GENOMIC DNA]</scope>
    <source>
        <strain evidence="11 12">DSM 23802</strain>
    </source>
</reference>
<dbReference type="Proteomes" id="UP000295788">
    <property type="component" value="Unassembled WGS sequence"/>
</dbReference>
<dbReference type="Gene3D" id="3.40.50.300">
    <property type="entry name" value="P-loop containing nucleotide triphosphate hydrolases"/>
    <property type="match status" value="1"/>
</dbReference>
<dbReference type="GO" id="GO:0005525">
    <property type="term" value="F:GTP binding"/>
    <property type="evidence" value="ECO:0007669"/>
    <property type="project" value="UniProtKB-KW"/>
</dbReference>
<dbReference type="GO" id="GO:0046872">
    <property type="term" value="F:metal ion binding"/>
    <property type="evidence" value="ECO:0007669"/>
    <property type="project" value="UniProtKB-KW"/>
</dbReference>
<dbReference type="Pfam" id="PF03308">
    <property type="entry name" value="MeaB"/>
    <property type="match status" value="1"/>
</dbReference>
<dbReference type="InterPro" id="IPR052040">
    <property type="entry name" value="GTPase/Isobutyryl-CoA_mutase"/>
</dbReference>
<dbReference type="PANTHER" id="PTHR43087:SF1">
    <property type="entry name" value="LAO_AO TRANSPORT SYSTEM ATPASE"/>
    <property type="match status" value="1"/>
</dbReference>
<dbReference type="SUPFAM" id="SSF52242">
    <property type="entry name" value="Cobalamin (vitamin B12)-binding domain"/>
    <property type="match status" value="1"/>
</dbReference>
<evidence type="ECO:0000313" key="12">
    <source>
        <dbReference type="Proteomes" id="UP000295788"/>
    </source>
</evidence>
<sequence>METEFYRPIHKIRFVTASSLFDGHDASINIFRRLLQAAGTEVIHLGHNRSAEEVVNAAIDEDVQGIALSSYQGGHMEYFKYVYDLLQEKGAGHIRIFGGGGGVIVQEEIQELERYGIAKIFSPEDGRRLGLIGMVNHMLKETDFSTSQISAIELEDLQQQRHLAIARMITLVENSYSQENQKTYELRWKKEIKRLANRNVPVIGITGTGGAGKSSLTDELVRRFLQDFPDKSIAILSVDPSKQKTGGALLGDRIRMNSIHHPQVYVRSLATRGSRTEISLALKDAIEILKTANFDLIFVETSGIGQGNTEVTSISDLSVYVMSSDYGAPSQLEKIDMLDFADLIVINKFDRKGSEDALRDVRKQYQRNHQLFDRALEDLPVYGTIANRFNHAGVNRFYQDLIAKVIEKNQLDWKLDSKVRLHESKNQQIIPPQRESYLYEIVNTVRQYQQFTIQQVDWLDNSIN</sequence>
<evidence type="ECO:0000259" key="10">
    <source>
        <dbReference type="PROSITE" id="PS51332"/>
    </source>
</evidence>
<dbReference type="InterPro" id="IPR006158">
    <property type="entry name" value="Cobalamin-bd"/>
</dbReference>
<evidence type="ECO:0000256" key="7">
    <source>
        <dbReference type="ARBA" id="ARBA00023186"/>
    </source>
</evidence>
<dbReference type="GO" id="GO:0016853">
    <property type="term" value="F:isomerase activity"/>
    <property type="evidence" value="ECO:0007669"/>
    <property type="project" value="UniProtKB-KW"/>
</dbReference>
<evidence type="ECO:0000256" key="4">
    <source>
        <dbReference type="ARBA" id="ARBA00022741"/>
    </source>
</evidence>
<gene>
    <name evidence="11" type="ORF">EDD72_10384</name>
</gene>
<keyword evidence="2" id="KW-0846">Cobalamin</keyword>
<dbReference type="CDD" id="cd02071">
    <property type="entry name" value="MM_CoA_mut_B12_BD"/>
    <property type="match status" value="1"/>
</dbReference>
<dbReference type="AlphaFoldDB" id="A0A4R3KKI7"/>
<dbReference type="EMBL" id="SMAB01000003">
    <property type="protein sequence ID" value="TCS83761.1"/>
    <property type="molecule type" value="Genomic_DNA"/>
</dbReference>
<evidence type="ECO:0000313" key="11">
    <source>
        <dbReference type="EMBL" id="TCS83761.1"/>
    </source>
</evidence>